<name>A0A402A7Y6_9CHLR</name>
<keyword evidence="2" id="KW-0805">Transcription regulation</keyword>
<evidence type="ECO:0000259" key="7">
    <source>
        <dbReference type="Pfam" id="PF08281"/>
    </source>
</evidence>
<protein>
    <submittedName>
        <fullName evidence="8">RNA polymerase subunit sigma-24</fullName>
    </submittedName>
</protein>
<dbReference type="GO" id="GO:0003677">
    <property type="term" value="F:DNA binding"/>
    <property type="evidence" value="ECO:0007669"/>
    <property type="project" value="UniProtKB-KW"/>
</dbReference>
<dbReference type="InterPro" id="IPR039425">
    <property type="entry name" value="RNA_pol_sigma-70-like"/>
</dbReference>
<feature type="domain" description="RNA polymerase sigma-70 region 2" evidence="6">
    <location>
        <begin position="40"/>
        <end position="104"/>
    </location>
</feature>
<accession>A0A402A7Y6</accession>
<dbReference type="InterPro" id="IPR014284">
    <property type="entry name" value="RNA_pol_sigma-70_dom"/>
</dbReference>
<proteinExistence type="inferred from homology"/>
<sequence>MKEFSPKMPWDINMNVYETEEELLQGLRRNEKMACTCMLKRFAKRFYLLARRLVNNDAEAEEVLQESFIQACSHIVSFEGKSSLYTWLYRIVTNAALMKRRRHTLETLPLIAEKDGENIDYTMTLIDEGNNPEENILHAEVRSAIREALKQLPDTLREAFILRHIEDLSTKEAAARLGIAESALKVRLHRARHILQTLLAIYQ</sequence>
<organism evidence="8 9">
    <name type="scientific">Tengunoibacter tsumagoiensis</name>
    <dbReference type="NCBI Taxonomy" id="2014871"/>
    <lineage>
        <taxon>Bacteria</taxon>
        <taxon>Bacillati</taxon>
        <taxon>Chloroflexota</taxon>
        <taxon>Ktedonobacteria</taxon>
        <taxon>Ktedonobacterales</taxon>
        <taxon>Dictyobacteraceae</taxon>
        <taxon>Tengunoibacter</taxon>
    </lineage>
</organism>
<dbReference type="PANTHER" id="PTHR43133:SF8">
    <property type="entry name" value="RNA POLYMERASE SIGMA FACTOR HI_1459-RELATED"/>
    <property type="match status" value="1"/>
</dbReference>
<evidence type="ECO:0000313" key="9">
    <source>
        <dbReference type="Proteomes" id="UP000287352"/>
    </source>
</evidence>
<dbReference type="AlphaFoldDB" id="A0A402A7Y6"/>
<dbReference type="CDD" id="cd06171">
    <property type="entry name" value="Sigma70_r4"/>
    <property type="match status" value="1"/>
</dbReference>
<dbReference type="GO" id="GO:0016987">
    <property type="term" value="F:sigma factor activity"/>
    <property type="evidence" value="ECO:0007669"/>
    <property type="project" value="UniProtKB-KW"/>
</dbReference>
<dbReference type="Gene3D" id="1.10.1740.10">
    <property type="match status" value="1"/>
</dbReference>
<evidence type="ECO:0000256" key="1">
    <source>
        <dbReference type="ARBA" id="ARBA00010641"/>
    </source>
</evidence>
<feature type="domain" description="RNA polymerase sigma factor 70 region 4 type 2" evidence="7">
    <location>
        <begin position="144"/>
        <end position="192"/>
    </location>
</feature>
<dbReference type="Proteomes" id="UP000287352">
    <property type="component" value="Unassembled WGS sequence"/>
</dbReference>
<keyword evidence="3" id="KW-0731">Sigma factor</keyword>
<evidence type="ECO:0000313" key="8">
    <source>
        <dbReference type="EMBL" id="GCE15253.1"/>
    </source>
</evidence>
<dbReference type="Gene3D" id="1.10.10.10">
    <property type="entry name" value="Winged helix-like DNA-binding domain superfamily/Winged helix DNA-binding domain"/>
    <property type="match status" value="1"/>
</dbReference>
<dbReference type="EMBL" id="BIFR01000002">
    <property type="protein sequence ID" value="GCE15253.1"/>
    <property type="molecule type" value="Genomic_DNA"/>
</dbReference>
<dbReference type="Pfam" id="PF08281">
    <property type="entry name" value="Sigma70_r4_2"/>
    <property type="match status" value="1"/>
</dbReference>
<dbReference type="NCBIfam" id="TIGR02937">
    <property type="entry name" value="sigma70-ECF"/>
    <property type="match status" value="1"/>
</dbReference>
<gene>
    <name evidence="8" type="ORF">KTT_51120</name>
</gene>
<comment type="caution">
    <text evidence="8">The sequence shown here is derived from an EMBL/GenBank/DDBJ whole genome shotgun (WGS) entry which is preliminary data.</text>
</comment>
<keyword evidence="9" id="KW-1185">Reference proteome</keyword>
<dbReference type="InterPro" id="IPR013325">
    <property type="entry name" value="RNA_pol_sigma_r2"/>
</dbReference>
<dbReference type="SUPFAM" id="SSF88659">
    <property type="entry name" value="Sigma3 and sigma4 domains of RNA polymerase sigma factors"/>
    <property type="match status" value="1"/>
</dbReference>
<evidence type="ECO:0000256" key="5">
    <source>
        <dbReference type="ARBA" id="ARBA00023163"/>
    </source>
</evidence>
<evidence type="ECO:0000256" key="2">
    <source>
        <dbReference type="ARBA" id="ARBA00023015"/>
    </source>
</evidence>
<keyword evidence="5" id="KW-0804">Transcription</keyword>
<dbReference type="InterPro" id="IPR013324">
    <property type="entry name" value="RNA_pol_sigma_r3/r4-like"/>
</dbReference>
<dbReference type="GO" id="GO:0006352">
    <property type="term" value="P:DNA-templated transcription initiation"/>
    <property type="evidence" value="ECO:0007669"/>
    <property type="project" value="InterPro"/>
</dbReference>
<dbReference type="PANTHER" id="PTHR43133">
    <property type="entry name" value="RNA POLYMERASE ECF-TYPE SIGMA FACTO"/>
    <property type="match status" value="1"/>
</dbReference>
<reference evidence="9" key="1">
    <citation type="submission" date="2018-12" db="EMBL/GenBank/DDBJ databases">
        <title>Tengunoibacter tsumagoiensis gen. nov., sp. nov., Dictyobacter kobayashii sp. nov., D. alpinus sp. nov., and D. joshuensis sp. nov. and description of Dictyobacteraceae fam. nov. within the order Ktedonobacterales isolated from Tengu-no-mugimeshi.</title>
        <authorList>
            <person name="Wang C.M."/>
            <person name="Zheng Y."/>
            <person name="Sakai Y."/>
            <person name="Toyoda A."/>
            <person name="Minakuchi Y."/>
            <person name="Abe K."/>
            <person name="Yokota A."/>
            <person name="Yabe S."/>
        </authorList>
    </citation>
    <scope>NUCLEOTIDE SEQUENCE [LARGE SCALE GENOMIC DNA]</scope>
    <source>
        <strain evidence="9">Uno3</strain>
    </source>
</reference>
<evidence type="ECO:0000259" key="6">
    <source>
        <dbReference type="Pfam" id="PF04542"/>
    </source>
</evidence>
<dbReference type="InterPro" id="IPR036388">
    <property type="entry name" value="WH-like_DNA-bd_sf"/>
</dbReference>
<dbReference type="InterPro" id="IPR013249">
    <property type="entry name" value="RNA_pol_sigma70_r4_t2"/>
</dbReference>
<dbReference type="SUPFAM" id="SSF88946">
    <property type="entry name" value="Sigma2 domain of RNA polymerase sigma factors"/>
    <property type="match status" value="1"/>
</dbReference>
<dbReference type="Pfam" id="PF04542">
    <property type="entry name" value="Sigma70_r2"/>
    <property type="match status" value="1"/>
</dbReference>
<comment type="similarity">
    <text evidence="1">Belongs to the sigma-70 factor family. ECF subfamily.</text>
</comment>
<keyword evidence="4" id="KW-0238">DNA-binding</keyword>
<dbReference type="InterPro" id="IPR007627">
    <property type="entry name" value="RNA_pol_sigma70_r2"/>
</dbReference>
<evidence type="ECO:0000256" key="3">
    <source>
        <dbReference type="ARBA" id="ARBA00023082"/>
    </source>
</evidence>
<evidence type="ECO:0000256" key="4">
    <source>
        <dbReference type="ARBA" id="ARBA00023125"/>
    </source>
</evidence>